<sequence>MARRPRAAEPAAEAAPSSRSLRPLKALAPFALAHKGRVVGAFVALVAAAGATLAIPVAVRRLIDFGFSSDHPGMVDQYFFAMLAVVSILAVASAARYWFVTTLGERVVADLRSAVFSHLTKLTPAFYDRQRSGEIVSRLTADTTQIKSAFGATASQALRNLFLFLGAAAMMVVTSPWLSALVLVAIPVIVLPLAAFGRSVRRRSRSAQDTLANASAIAGEAIGAMRGVQAFNAERRVVDRFSLAVENAYYAAQSAITARAFLTGVAIFLIFASVLGVLWYGATAVLAGTMTPGALGQFVLYAVFAAGAIGELSNVWGEVSQAAGSAERLGELLRTEPAVKDPAAPRALPSPARGALAFEAVRFTYPGDDAAPALRGVTLAVEPGETVAIVGPSGAGKSTLFHLALRFYDPDEGRVTIDGVDLREASLESLRERVALVPQDPVLFAASLRENIRLGRAAASDAEVEEAARLAGADRFALALPAGFETELGERGVTLSGGQRQRVALARALLKDAPVLLLDEATSALDAESETFVQEALAATRHARATLVIAHRLATVLAADRIVVLDEGRIVEQGSHAELVARRGLYARLAELQFGAAEPARRIEAVAG</sequence>
<dbReference type="PANTHER" id="PTHR43394:SF1">
    <property type="entry name" value="ATP-BINDING CASSETTE SUB-FAMILY B MEMBER 10, MITOCHONDRIAL"/>
    <property type="match status" value="1"/>
</dbReference>
<dbReference type="GO" id="GO:0090374">
    <property type="term" value="P:oligopeptide export from mitochondrion"/>
    <property type="evidence" value="ECO:0007669"/>
    <property type="project" value="TreeGrafter"/>
</dbReference>
<evidence type="ECO:0000313" key="15">
    <source>
        <dbReference type="Proteomes" id="UP000289708"/>
    </source>
</evidence>
<evidence type="ECO:0000256" key="10">
    <source>
        <dbReference type="ARBA" id="ARBA00023136"/>
    </source>
</evidence>
<feature type="domain" description="ABC transmembrane type-1" evidence="13">
    <location>
        <begin position="39"/>
        <end position="321"/>
    </location>
</feature>
<comment type="subcellular location">
    <subcellularLocation>
        <location evidence="1">Cell membrane</location>
        <topology evidence="1">Multi-pass membrane protein</topology>
    </subcellularLocation>
</comment>
<evidence type="ECO:0000256" key="4">
    <source>
        <dbReference type="ARBA" id="ARBA00022475"/>
    </source>
</evidence>
<keyword evidence="5" id="KW-0762">Sugar transport</keyword>
<evidence type="ECO:0000256" key="5">
    <source>
        <dbReference type="ARBA" id="ARBA00022597"/>
    </source>
</evidence>
<dbReference type="Pfam" id="PF00005">
    <property type="entry name" value="ABC_tran"/>
    <property type="match status" value="1"/>
</dbReference>
<accession>A0A4Q0MIW1</accession>
<evidence type="ECO:0000256" key="6">
    <source>
        <dbReference type="ARBA" id="ARBA00022692"/>
    </source>
</evidence>
<dbReference type="GO" id="GO:0005524">
    <property type="term" value="F:ATP binding"/>
    <property type="evidence" value="ECO:0007669"/>
    <property type="project" value="UniProtKB-KW"/>
</dbReference>
<dbReference type="InterPro" id="IPR039421">
    <property type="entry name" value="Type_1_exporter"/>
</dbReference>
<keyword evidence="6 11" id="KW-0812">Transmembrane</keyword>
<dbReference type="GO" id="GO:0016887">
    <property type="term" value="F:ATP hydrolysis activity"/>
    <property type="evidence" value="ECO:0007669"/>
    <property type="project" value="InterPro"/>
</dbReference>
<evidence type="ECO:0000256" key="8">
    <source>
        <dbReference type="ARBA" id="ARBA00022840"/>
    </source>
</evidence>
<protein>
    <submittedName>
        <fullName evidence="14">ATP-binding cassette domain-containing protein</fullName>
    </submittedName>
</protein>
<dbReference type="GO" id="GO:0005886">
    <property type="term" value="C:plasma membrane"/>
    <property type="evidence" value="ECO:0007669"/>
    <property type="project" value="UniProtKB-SubCell"/>
</dbReference>
<evidence type="ECO:0000256" key="9">
    <source>
        <dbReference type="ARBA" id="ARBA00022989"/>
    </source>
</evidence>
<keyword evidence="8 14" id="KW-0067">ATP-binding</keyword>
<keyword evidence="10 11" id="KW-0472">Membrane</keyword>
<evidence type="ECO:0000256" key="2">
    <source>
        <dbReference type="ARBA" id="ARBA00005417"/>
    </source>
</evidence>
<comment type="caution">
    <text evidence="14">The sequence shown here is derived from an EMBL/GenBank/DDBJ whole genome shotgun (WGS) entry which is preliminary data.</text>
</comment>
<dbReference type="Pfam" id="PF00664">
    <property type="entry name" value="ABC_membrane"/>
    <property type="match status" value="1"/>
</dbReference>
<dbReference type="PANTHER" id="PTHR43394">
    <property type="entry name" value="ATP-DEPENDENT PERMEASE MDL1, MITOCHONDRIAL"/>
    <property type="match status" value="1"/>
</dbReference>
<reference evidence="14 15" key="1">
    <citation type="submission" date="2018-12" db="EMBL/GenBank/DDBJ databases">
        <title>bacterium Hansschlegelia zhihuaiae S113.</title>
        <authorList>
            <person name="He J."/>
        </authorList>
    </citation>
    <scope>NUCLEOTIDE SEQUENCE [LARGE SCALE GENOMIC DNA]</scope>
    <source>
        <strain evidence="14 15">S 113</strain>
    </source>
</reference>
<evidence type="ECO:0000256" key="3">
    <source>
        <dbReference type="ARBA" id="ARBA00022448"/>
    </source>
</evidence>
<feature type="transmembrane region" description="Helical" evidence="11">
    <location>
        <begin position="157"/>
        <end position="174"/>
    </location>
</feature>
<name>A0A4Q0MIW1_9HYPH</name>
<organism evidence="14 15">
    <name type="scientific">Hansschlegelia zhihuaiae</name>
    <dbReference type="NCBI Taxonomy" id="405005"/>
    <lineage>
        <taxon>Bacteria</taxon>
        <taxon>Pseudomonadati</taxon>
        <taxon>Pseudomonadota</taxon>
        <taxon>Alphaproteobacteria</taxon>
        <taxon>Hyphomicrobiales</taxon>
        <taxon>Methylopilaceae</taxon>
        <taxon>Hansschlegelia</taxon>
    </lineage>
</organism>
<dbReference type="Gene3D" id="3.40.50.300">
    <property type="entry name" value="P-loop containing nucleotide triphosphate hydrolases"/>
    <property type="match status" value="1"/>
</dbReference>
<dbReference type="RefSeq" id="WP_128777295.1">
    <property type="nucleotide sequence ID" value="NZ_RYFI01000008.1"/>
</dbReference>
<feature type="transmembrane region" description="Helical" evidence="11">
    <location>
        <begin position="78"/>
        <end position="99"/>
    </location>
</feature>
<evidence type="ECO:0000256" key="7">
    <source>
        <dbReference type="ARBA" id="ARBA00022741"/>
    </source>
</evidence>
<dbReference type="InterPro" id="IPR011527">
    <property type="entry name" value="ABC1_TM_dom"/>
</dbReference>
<dbReference type="InterPro" id="IPR036640">
    <property type="entry name" value="ABC1_TM_sf"/>
</dbReference>
<dbReference type="AlphaFoldDB" id="A0A4Q0MIW1"/>
<dbReference type="SMART" id="SM00382">
    <property type="entry name" value="AAA"/>
    <property type="match status" value="1"/>
</dbReference>
<comment type="similarity">
    <text evidence="2">Belongs to the ABC transporter superfamily.</text>
</comment>
<evidence type="ECO:0000259" key="12">
    <source>
        <dbReference type="PROSITE" id="PS50893"/>
    </source>
</evidence>
<keyword evidence="4" id="KW-1003">Cell membrane</keyword>
<evidence type="ECO:0000259" key="13">
    <source>
        <dbReference type="PROSITE" id="PS50929"/>
    </source>
</evidence>
<dbReference type="InterPro" id="IPR017871">
    <property type="entry name" value="ABC_transporter-like_CS"/>
</dbReference>
<dbReference type="SUPFAM" id="SSF52540">
    <property type="entry name" value="P-loop containing nucleoside triphosphate hydrolases"/>
    <property type="match status" value="1"/>
</dbReference>
<dbReference type="NCBIfam" id="TIGR02204">
    <property type="entry name" value="MsbA_rel"/>
    <property type="match status" value="1"/>
</dbReference>
<keyword evidence="3" id="KW-0813">Transport</keyword>
<dbReference type="FunFam" id="3.40.50.300:FF:000221">
    <property type="entry name" value="Multidrug ABC transporter ATP-binding protein"/>
    <property type="match status" value="1"/>
</dbReference>
<dbReference type="GO" id="GO:0015421">
    <property type="term" value="F:ABC-type oligopeptide transporter activity"/>
    <property type="evidence" value="ECO:0007669"/>
    <property type="project" value="TreeGrafter"/>
</dbReference>
<dbReference type="InterPro" id="IPR027417">
    <property type="entry name" value="P-loop_NTPase"/>
</dbReference>
<dbReference type="OrthoDB" id="9804259at2"/>
<dbReference type="InterPro" id="IPR003593">
    <property type="entry name" value="AAA+_ATPase"/>
</dbReference>
<dbReference type="Proteomes" id="UP000289708">
    <property type="component" value="Unassembled WGS sequence"/>
</dbReference>
<gene>
    <name evidence="14" type="ORF">EK403_09695</name>
</gene>
<evidence type="ECO:0000313" key="14">
    <source>
        <dbReference type="EMBL" id="RXF73464.1"/>
    </source>
</evidence>
<dbReference type="PROSITE" id="PS50893">
    <property type="entry name" value="ABC_TRANSPORTER_2"/>
    <property type="match status" value="1"/>
</dbReference>
<evidence type="ECO:0000256" key="11">
    <source>
        <dbReference type="SAM" id="Phobius"/>
    </source>
</evidence>
<dbReference type="PROSITE" id="PS00211">
    <property type="entry name" value="ABC_TRANSPORTER_1"/>
    <property type="match status" value="1"/>
</dbReference>
<dbReference type="InterPro" id="IPR011918">
    <property type="entry name" value="ABC_MsbA_ATP-bd"/>
</dbReference>
<keyword evidence="9 11" id="KW-1133">Transmembrane helix</keyword>
<feature type="domain" description="ABC transporter" evidence="12">
    <location>
        <begin position="356"/>
        <end position="592"/>
    </location>
</feature>
<dbReference type="InterPro" id="IPR003439">
    <property type="entry name" value="ABC_transporter-like_ATP-bd"/>
</dbReference>
<dbReference type="PROSITE" id="PS50929">
    <property type="entry name" value="ABC_TM1F"/>
    <property type="match status" value="1"/>
</dbReference>
<dbReference type="EMBL" id="RYFI01000008">
    <property type="protein sequence ID" value="RXF73464.1"/>
    <property type="molecule type" value="Genomic_DNA"/>
</dbReference>
<proteinExistence type="inferred from homology"/>
<feature type="transmembrane region" description="Helical" evidence="11">
    <location>
        <begin position="180"/>
        <end position="197"/>
    </location>
</feature>
<keyword evidence="15" id="KW-1185">Reference proteome</keyword>
<dbReference type="SUPFAM" id="SSF90123">
    <property type="entry name" value="ABC transporter transmembrane region"/>
    <property type="match status" value="1"/>
</dbReference>
<dbReference type="CDD" id="cd18575">
    <property type="entry name" value="ABC_6TM_bac_exporter_ABCB8_10_like"/>
    <property type="match status" value="1"/>
</dbReference>
<dbReference type="Gene3D" id="1.20.1560.10">
    <property type="entry name" value="ABC transporter type 1, transmembrane domain"/>
    <property type="match status" value="1"/>
</dbReference>
<keyword evidence="7" id="KW-0547">Nucleotide-binding</keyword>
<feature type="transmembrane region" description="Helical" evidence="11">
    <location>
        <begin position="260"/>
        <end position="282"/>
    </location>
</feature>
<evidence type="ECO:0000256" key="1">
    <source>
        <dbReference type="ARBA" id="ARBA00004651"/>
    </source>
</evidence>
<feature type="transmembrane region" description="Helical" evidence="11">
    <location>
        <begin position="38"/>
        <end position="58"/>
    </location>
</feature>